<feature type="region of interest" description="Disordered" evidence="1">
    <location>
        <begin position="15"/>
        <end position="52"/>
    </location>
</feature>
<protein>
    <submittedName>
        <fullName evidence="2">Uncharacterized protein</fullName>
    </submittedName>
</protein>
<evidence type="ECO:0000313" key="3">
    <source>
        <dbReference type="Proteomes" id="UP000800096"/>
    </source>
</evidence>
<organism evidence="2 3">
    <name type="scientific">Ampelomyces quisqualis</name>
    <name type="common">Powdery mildew agent</name>
    <dbReference type="NCBI Taxonomy" id="50730"/>
    <lineage>
        <taxon>Eukaryota</taxon>
        <taxon>Fungi</taxon>
        <taxon>Dikarya</taxon>
        <taxon>Ascomycota</taxon>
        <taxon>Pezizomycotina</taxon>
        <taxon>Dothideomycetes</taxon>
        <taxon>Pleosporomycetidae</taxon>
        <taxon>Pleosporales</taxon>
        <taxon>Pleosporineae</taxon>
        <taxon>Phaeosphaeriaceae</taxon>
        <taxon>Ampelomyces</taxon>
    </lineage>
</organism>
<sequence>MHRLSRLLPRRLPRLRAGYTTTPRLHAGHATTPRLRAGHATTPQRPRPSAARAARDEVAPLLTKLHKACDVHDVRAVMDLYPTLLQAGALGRQEARRIAQAVHNRARQRNTADDLFPFIQNMAADIRSGALAPHPFVFVHLLGIYKECRRFDEGLDIWQWLVRQDDTRVSQAAYGAAIELLACRAATPLLELEDLYLEGLNRFPGTFAAYHLSPDAIVADRSQPILAPGIPTVLFQGIVTARVLARDWKRAYLALDTILRLYPAQTPTRFFELFMTERPLPEAYTAFAMACRAGTVMSPAQVTVLINKLRAAMAESASMADRMKLLRAVANALYAYQEAGGRLMSLHVGILVSCFEHLLPKQPPGDDFLGEAAERRNIIVLTAHELLGRLLQAGFVPQIHPFEALLSMAGTLRVPDLLRTTLQDLENAQIALGPIGIRSALTTAGFVQNQDLIKKLWTGIASDAASEGSQIAFEDWITFTKACRRAGLPDYFHKQLASLSHTTTASIQSHLLYQIDTPETVAGVSDFEYMSAHDLSTEMDGLKQQMKNIEAVLMSGAPLDIRKSPFYMHIDPSTTSMSSLENLRLVYDEFSTDPHQPPPQTTEGSPNTPALSSTKIPFDELRFMNWLTVLELMAEAEAYEPRRQFAINQAIQADKPFKERPFLFQRQNHAAPINSVQELRERIKALRNPNMTSAPLVRRVDSQAQ</sequence>
<dbReference type="AlphaFoldDB" id="A0A6A5QZN8"/>
<evidence type="ECO:0000256" key="1">
    <source>
        <dbReference type="SAM" id="MobiDB-lite"/>
    </source>
</evidence>
<name>A0A6A5QZN8_AMPQU</name>
<dbReference type="OrthoDB" id="185373at2759"/>
<dbReference type="EMBL" id="ML979133">
    <property type="protein sequence ID" value="KAF1919317.1"/>
    <property type="molecule type" value="Genomic_DNA"/>
</dbReference>
<reference evidence="2" key="1">
    <citation type="journal article" date="2020" name="Stud. Mycol.">
        <title>101 Dothideomycetes genomes: a test case for predicting lifestyles and emergence of pathogens.</title>
        <authorList>
            <person name="Haridas S."/>
            <person name="Albert R."/>
            <person name="Binder M."/>
            <person name="Bloem J."/>
            <person name="Labutti K."/>
            <person name="Salamov A."/>
            <person name="Andreopoulos B."/>
            <person name="Baker S."/>
            <person name="Barry K."/>
            <person name="Bills G."/>
            <person name="Bluhm B."/>
            <person name="Cannon C."/>
            <person name="Castanera R."/>
            <person name="Culley D."/>
            <person name="Daum C."/>
            <person name="Ezra D."/>
            <person name="Gonzalez J."/>
            <person name="Henrissat B."/>
            <person name="Kuo A."/>
            <person name="Liang C."/>
            <person name="Lipzen A."/>
            <person name="Lutzoni F."/>
            <person name="Magnuson J."/>
            <person name="Mondo S."/>
            <person name="Nolan M."/>
            <person name="Ohm R."/>
            <person name="Pangilinan J."/>
            <person name="Park H.-J."/>
            <person name="Ramirez L."/>
            <person name="Alfaro M."/>
            <person name="Sun H."/>
            <person name="Tritt A."/>
            <person name="Yoshinaga Y."/>
            <person name="Zwiers L.-H."/>
            <person name="Turgeon B."/>
            <person name="Goodwin S."/>
            <person name="Spatafora J."/>
            <person name="Crous P."/>
            <person name="Grigoriev I."/>
        </authorList>
    </citation>
    <scope>NUCLEOTIDE SEQUENCE</scope>
    <source>
        <strain evidence="2">HMLAC05119</strain>
    </source>
</reference>
<feature type="region of interest" description="Disordered" evidence="1">
    <location>
        <begin position="590"/>
        <end position="613"/>
    </location>
</feature>
<proteinExistence type="predicted"/>
<accession>A0A6A5QZN8</accession>
<feature type="compositionally biased region" description="Polar residues" evidence="1">
    <location>
        <begin position="601"/>
        <end position="613"/>
    </location>
</feature>
<evidence type="ECO:0000313" key="2">
    <source>
        <dbReference type="EMBL" id="KAF1919317.1"/>
    </source>
</evidence>
<keyword evidence="3" id="KW-1185">Reference proteome</keyword>
<gene>
    <name evidence="2" type="ORF">BDU57DRAFT_443018</name>
</gene>
<dbReference type="Proteomes" id="UP000800096">
    <property type="component" value="Unassembled WGS sequence"/>
</dbReference>